<dbReference type="SUPFAM" id="SSF46894">
    <property type="entry name" value="C-terminal effector domain of the bipartite response regulators"/>
    <property type="match status" value="1"/>
</dbReference>
<sequence length="229" mass="25001">MIRVLLVDDQSLIRLGLRALLELEPDLEIVADAENGEIAINLLENLSATATLPDVILMDIRMPVMDGVAATQIISQKFPSVKVLVLTTFDDRDYVTEALAVGAVGYLLKDTPSEELASAIRTIYKGYTQFAPGILQKALPKVNSSLSTQTSNSKLNASEQLPPGFHDLTAREREVLRLIATGASNREIAQSLYISEGTVKNHVTNVLSRLNLRDRTQAAIFANSVLDEL</sequence>
<name>A0AAW9PYA0_9CYAN</name>
<dbReference type="CDD" id="cd17535">
    <property type="entry name" value="REC_NarL-like"/>
    <property type="match status" value="1"/>
</dbReference>
<dbReference type="PANTHER" id="PTHR43214:SF43">
    <property type="entry name" value="TWO-COMPONENT RESPONSE REGULATOR"/>
    <property type="match status" value="1"/>
</dbReference>
<dbReference type="SMART" id="SM00421">
    <property type="entry name" value="HTH_LUXR"/>
    <property type="match status" value="1"/>
</dbReference>
<dbReference type="GO" id="GO:0003677">
    <property type="term" value="F:DNA binding"/>
    <property type="evidence" value="ECO:0007669"/>
    <property type="project" value="UniProtKB-KW"/>
</dbReference>
<dbReference type="Proteomes" id="UP001333818">
    <property type="component" value="Unassembled WGS sequence"/>
</dbReference>
<feature type="domain" description="Response regulatory" evidence="5">
    <location>
        <begin position="3"/>
        <end position="124"/>
    </location>
</feature>
<evidence type="ECO:0000256" key="2">
    <source>
        <dbReference type="ARBA" id="ARBA00023125"/>
    </source>
</evidence>
<comment type="caution">
    <text evidence="6">The sequence shown here is derived from an EMBL/GenBank/DDBJ whole genome shotgun (WGS) entry which is preliminary data.</text>
</comment>
<dbReference type="Gene3D" id="3.40.50.2300">
    <property type="match status" value="1"/>
</dbReference>
<dbReference type="PROSITE" id="PS50043">
    <property type="entry name" value="HTH_LUXR_2"/>
    <property type="match status" value="1"/>
</dbReference>
<dbReference type="CDD" id="cd06170">
    <property type="entry name" value="LuxR_C_like"/>
    <property type="match status" value="1"/>
</dbReference>
<dbReference type="SUPFAM" id="SSF52172">
    <property type="entry name" value="CheY-like"/>
    <property type="match status" value="1"/>
</dbReference>
<dbReference type="SMART" id="SM00448">
    <property type="entry name" value="REC"/>
    <property type="match status" value="1"/>
</dbReference>
<evidence type="ECO:0000313" key="6">
    <source>
        <dbReference type="EMBL" id="MEE3717363.1"/>
    </source>
</evidence>
<feature type="modified residue" description="4-aspartylphosphate" evidence="3">
    <location>
        <position position="59"/>
    </location>
</feature>
<dbReference type="Pfam" id="PF00196">
    <property type="entry name" value="GerE"/>
    <property type="match status" value="1"/>
</dbReference>
<dbReference type="RefSeq" id="WP_330483792.1">
    <property type="nucleotide sequence ID" value="NZ_JAZBJZ010000040.1"/>
</dbReference>
<dbReference type="GO" id="GO:0000160">
    <property type="term" value="P:phosphorelay signal transduction system"/>
    <property type="evidence" value="ECO:0007669"/>
    <property type="project" value="InterPro"/>
</dbReference>
<dbReference type="InterPro" id="IPR001789">
    <property type="entry name" value="Sig_transdc_resp-reg_receiver"/>
</dbReference>
<feature type="domain" description="HTH luxR-type" evidence="4">
    <location>
        <begin position="161"/>
        <end position="226"/>
    </location>
</feature>
<evidence type="ECO:0000256" key="1">
    <source>
        <dbReference type="ARBA" id="ARBA00022553"/>
    </source>
</evidence>
<dbReference type="PROSITE" id="PS50110">
    <property type="entry name" value="RESPONSE_REGULATORY"/>
    <property type="match status" value="1"/>
</dbReference>
<evidence type="ECO:0000259" key="4">
    <source>
        <dbReference type="PROSITE" id="PS50043"/>
    </source>
</evidence>
<dbReference type="InterPro" id="IPR011006">
    <property type="entry name" value="CheY-like_superfamily"/>
</dbReference>
<dbReference type="PRINTS" id="PR00038">
    <property type="entry name" value="HTHLUXR"/>
</dbReference>
<proteinExistence type="predicted"/>
<reference evidence="6" key="1">
    <citation type="submission" date="2024-01" db="EMBL/GenBank/DDBJ databases">
        <title>Bank of Algae and Cyanobacteria of the Azores (BACA) strain genomes.</title>
        <authorList>
            <person name="Luz R."/>
            <person name="Cordeiro R."/>
            <person name="Fonseca A."/>
            <person name="Goncalves V."/>
        </authorList>
    </citation>
    <scope>NUCLEOTIDE SEQUENCE</scope>
    <source>
        <strain evidence="6">BACA0141</strain>
    </source>
</reference>
<organism evidence="6 7">
    <name type="scientific">Tumidithrix elongata BACA0141</name>
    <dbReference type="NCBI Taxonomy" id="2716417"/>
    <lineage>
        <taxon>Bacteria</taxon>
        <taxon>Bacillati</taxon>
        <taxon>Cyanobacteriota</taxon>
        <taxon>Cyanophyceae</taxon>
        <taxon>Pseudanabaenales</taxon>
        <taxon>Pseudanabaenaceae</taxon>
        <taxon>Tumidithrix</taxon>
        <taxon>Tumidithrix elongata</taxon>
    </lineage>
</organism>
<keyword evidence="2" id="KW-0238">DNA-binding</keyword>
<evidence type="ECO:0000259" key="5">
    <source>
        <dbReference type="PROSITE" id="PS50110"/>
    </source>
</evidence>
<dbReference type="EMBL" id="JAZBJZ010000040">
    <property type="protein sequence ID" value="MEE3717363.1"/>
    <property type="molecule type" value="Genomic_DNA"/>
</dbReference>
<keyword evidence="1 3" id="KW-0597">Phosphoprotein</keyword>
<dbReference type="InterPro" id="IPR039420">
    <property type="entry name" value="WalR-like"/>
</dbReference>
<dbReference type="InterPro" id="IPR016032">
    <property type="entry name" value="Sig_transdc_resp-reg_C-effctor"/>
</dbReference>
<evidence type="ECO:0000256" key="3">
    <source>
        <dbReference type="PROSITE-ProRule" id="PRU00169"/>
    </source>
</evidence>
<protein>
    <submittedName>
        <fullName evidence="6">Response regulator transcription factor</fullName>
    </submittedName>
</protein>
<dbReference type="InterPro" id="IPR000792">
    <property type="entry name" value="Tscrpt_reg_LuxR_C"/>
</dbReference>
<dbReference type="GO" id="GO:0006355">
    <property type="term" value="P:regulation of DNA-templated transcription"/>
    <property type="evidence" value="ECO:0007669"/>
    <property type="project" value="InterPro"/>
</dbReference>
<dbReference type="AlphaFoldDB" id="A0AAW9PYA0"/>
<keyword evidence="7" id="KW-1185">Reference proteome</keyword>
<gene>
    <name evidence="6" type="ORF">V2H45_11435</name>
</gene>
<dbReference type="InterPro" id="IPR058245">
    <property type="entry name" value="NreC/VraR/RcsB-like_REC"/>
</dbReference>
<dbReference type="Pfam" id="PF00072">
    <property type="entry name" value="Response_reg"/>
    <property type="match status" value="1"/>
</dbReference>
<dbReference type="PANTHER" id="PTHR43214">
    <property type="entry name" value="TWO-COMPONENT RESPONSE REGULATOR"/>
    <property type="match status" value="1"/>
</dbReference>
<evidence type="ECO:0000313" key="7">
    <source>
        <dbReference type="Proteomes" id="UP001333818"/>
    </source>
</evidence>
<dbReference type="PROSITE" id="PS00622">
    <property type="entry name" value="HTH_LUXR_1"/>
    <property type="match status" value="1"/>
</dbReference>
<accession>A0AAW9PYA0</accession>